<name>A0ABW7TV25_9NOCA</name>
<keyword evidence="3" id="KW-1185">Reference proteome</keyword>
<protein>
    <recommendedName>
        <fullName evidence="4">NERD domain-containing protein</fullName>
    </recommendedName>
</protein>
<dbReference type="Proteomes" id="UP001611263">
    <property type="component" value="Unassembled WGS sequence"/>
</dbReference>
<evidence type="ECO:0008006" key="4">
    <source>
        <dbReference type="Google" id="ProtNLM"/>
    </source>
</evidence>
<evidence type="ECO:0000256" key="1">
    <source>
        <dbReference type="SAM" id="MobiDB-lite"/>
    </source>
</evidence>
<sequence length="909" mass="94040">MGFVVTEVGVAVIVRVQSAELSSVQRFVLRLIGDWGAGSERIGGIALLDCPLPRSRRRSTTTADLLIWTPSGCTLVLLADFRSVQHGVLDTPSAGRWQVGERAADLRTGAGAVNPLQRARRQRAELAAIFRRAGVPEQIDVLVVLIPKTGSRMTWAPPPQEPGEETIMARIGRSTGFTEYFQRSPDRPVCLRDTDIAQAFAALGVPLSAPDPEEMAAEGFVMTAAGTLIGTPTPADSAGRLWKAGLPLFGGSRRRAGRPDTAFPGPGAGGAYERAEYADAVPSSGTAGVFEKRAPHDIAPNYPADRVPASGSADALPEASGGGTRMASVPRQDHSEASVGEFDTTGFDGSDPDTNADVERRGSEVLGRTRAQENTGDTIESGSERLRRALSARPSSPVSEMFAQRRPTAETAAGQGAAGSTADPADEGVTDPQSGKGPRKADPRRDAATTVQQSVPGATPLWSSDATGMPTDPAPIGRAPADQVPVDQAPPDQVPVDQDPADHAPEEQGSRGRSAERLADRTPRSPAADIRSGRETGAVRMRGLRNRLRTNGETGPAGVTDGGPVEDTPGSSPAVVGGVTASPREVDPPASAEEARGAAGPAIPAGSPVERCGSRSAERGPGKSVRIPVGVRRGIVALRRTSARARDRASVVRSAGSPRGREHARSAGGLRMPDPALSAAGPQAAEDIRPADVAGQPGKSTGAGGRGARYAAAVGAAGVALAVVAGTVFAASGFARFEVAEYGALCQGGGGTTVAAPYAVTGPSPVHLAGELSEITTFGPSAVWHPVDARSVQLVACVSEGRLGELVRTCQYPPAPGHPVGRTLNLFAMAYRLDLYEARTGNRLAAIDLTGEQFASDPASAEPDRCRAAAGAPEDGLPGRRHSRLSHQQIQRALAPFVTPAAPHIQAAR</sequence>
<feature type="compositionally biased region" description="Basic and acidic residues" evidence="1">
    <location>
        <begin position="500"/>
        <end position="523"/>
    </location>
</feature>
<feature type="compositionally biased region" description="Basic and acidic residues" evidence="1">
    <location>
        <begin position="612"/>
        <end position="621"/>
    </location>
</feature>
<feature type="compositionally biased region" description="Low complexity" evidence="1">
    <location>
        <begin position="588"/>
        <end position="608"/>
    </location>
</feature>
<accession>A0ABW7TV25</accession>
<feature type="compositionally biased region" description="Polar residues" evidence="1">
    <location>
        <begin position="449"/>
        <end position="466"/>
    </location>
</feature>
<evidence type="ECO:0000313" key="3">
    <source>
        <dbReference type="Proteomes" id="UP001611263"/>
    </source>
</evidence>
<feature type="region of interest" description="Disordered" evidence="1">
    <location>
        <begin position="647"/>
        <end position="705"/>
    </location>
</feature>
<feature type="region of interest" description="Disordered" evidence="1">
    <location>
        <begin position="296"/>
        <end position="625"/>
    </location>
</feature>
<feature type="compositionally biased region" description="Low complexity" evidence="1">
    <location>
        <begin position="409"/>
        <end position="422"/>
    </location>
</feature>
<proteinExistence type="predicted"/>
<evidence type="ECO:0000313" key="2">
    <source>
        <dbReference type="EMBL" id="MFI1464880.1"/>
    </source>
</evidence>
<feature type="compositionally biased region" description="Low complexity" evidence="1">
    <location>
        <begin position="479"/>
        <end position="498"/>
    </location>
</feature>
<comment type="caution">
    <text evidence="2">The sequence shown here is derived from an EMBL/GenBank/DDBJ whole genome shotgun (WGS) entry which is preliminary data.</text>
</comment>
<reference evidence="2 3" key="1">
    <citation type="submission" date="2024-10" db="EMBL/GenBank/DDBJ databases">
        <title>The Natural Products Discovery Center: Release of the First 8490 Sequenced Strains for Exploring Actinobacteria Biosynthetic Diversity.</title>
        <authorList>
            <person name="Kalkreuter E."/>
            <person name="Kautsar S.A."/>
            <person name="Yang D."/>
            <person name="Bader C.D."/>
            <person name="Teijaro C.N."/>
            <person name="Fluegel L."/>
            <person name="Davis C.M."/>
            <person name="Simpson J.R."/>
            <person name="Lauterbach L."/>
            <person name="Steele A.D."/>
            <person name="Gui C."/>
            <person name="Meng S."/>
            <person name="Li G."/>
            <person name="Viehrig K."/>
            <person name="Ye F."/>
            <person name="Su P."/>
            <person name="Kiefer A.F."/>
            <person name="Nichols A."/>
            <person name="Cepeda A.J."/>
            <person name="Yan W."/>
            <person name="Fan B."/>
            <person name="Jiang Y."/>
            <person name="Adhikari A."/>
            <person name="Zheng C.-J."/>
            <person name="Schuster L."/>
            <person name="Cowan T.M."/>
            <person name="Smanski M.J."/>
            <person name="Chevrette M.G."/>
            <person name="De Carvalho L.P.S."/>
            <person name="Shen B."/>
        </authorList>
    </citation>
    <scope>NUCLEOTIDE SEQUENCE [LARGE SCALE GENOMIC DNA]</scope>
    <source>
        <strain evidence="2 3">NPDC020568</strain>
    </source>
</reference>
<gene>
    <name evidence="2" type="ORF">ACH4WX_29560</name>
</gene>
<dbReference type="RefSeq" id="WP_033246826.1">
    <property type="nucleotide sequence ID" value="NZ_JBIRUQ010000011.1"/>
</dbReference>
<organism evidence="2 3">
    <name type="scientific">Nocardia carnea</name>
    <dbReference type="NCBI Taxonomy" id="37328"/>
    <lineage>
        <taxon>Bacteria</taxon>
        <taxon>Bacillati</taxon>
        <taxon>Actinomycetota</taxon>
        <taxon>Actinomycetes</taxon>
        <taxon>Mycobacteriales</taxon>
        <taxon>Nocardiaceae</taxon>
        <taxon>Nocardia</taxon>
    </lineage>
</organism>
<dbReference type="EMBL" id="JBIRUQ010000011">
    <property type="protein sequence ID" value="MFI1464880.1"/>
    <property type="molecule type" value="Genomic_DNA"/>
</dbReference>
<feature type="region of interest" description="Disordered" evidence="1">
    <location>
        <begin position="855"/>
        <end position="886"/>
    </location>
</feature>